<dbReference type="Proteomes" id="UP000253816">
    <property type="component" value="Unassembled WGS sequence"/>
</dbReference>
<name>A0A369KEW9_9BACT</name>
<feature type="chain" id="PRO_5016579598" evidence="2">
    <location>
        <begin position="24"/>
        <end position="111"/>
    </location>
</feature>
<feature type="coiled-coil region" evidence="1">
    <location>
        <begin position="77"/>
        <end position="104"/>
    </location>
</feature>
<evidence type="ECO:0000256" key="2">
    <source>
        <dbReference type="SAM" id="SignalP"/>
    </source>
</evidence>
<feature type="signal peptide" evidence="2">
    <location>
        <begin position="1"/>
        <end position="23"/>
    </location>
</feature>
<keyword evidence="1" id="KW-0175">Coiled coil</keyword>
<protein>
    <submittedName>
        <fullName evidence="3">Uncharacterized protein</fullName>
    </submittedName>
</protein>
<dbReference type="AlphaFoldDB" id="A0A369KEW9"/>
<comment type="caution">
    <text evidence="3">The sequence shown here is derived from an EMBL/GenBank/DDBJ whole genome shotgun (WGS) entry which is preliminary data.</text>
</comment>
<dbReference type="EMBL" id="QQBG01000016">
    <property type="protein sequence ID" value="RDB31437.1"/>
    <property type="molecule type" value="Genomic_DNA"/>
</dbReference>
<evidence type="ECO:0000313" key="4">
    <source>
        <dbReference type="Proteomes" id="UP000253816"/>
    </source>
</evidence>
<proteinExistence type="predicted"/>
<organism evidence="3 4">
    <name type="scientific">Candidatus Similichlamydia laticola</name>
    <dbReference type="NCBI Taxonomy" id="2170265"/>
    <lineage>
        <taxon>Bacteria</taxon>
        <taxon>Pseudomonadati</taxon>
        <taxon>Chlamydiota</taxon>
        <taxon>Chlamydiia</taxon>
        <taxon>Parachlamydiales</taxon>
        <taxon>Candidatus Parilichlamydiaceae</taxon>
        <taxon>Candidatus Similichlamydia</taxon>
    </lineage>
</organism>
<evidence type="ECO:0000313" key="3">
    <source>
        <dbReference type="EMBL" id="RDB31437.1"/>
    </source>
</evidence>
<reference evidence="3 4" key="1">
    <citation type="submission" date="2018-07" db="EMBL/GenBank/DDBJ databases">
        <title>Comparative genomics of the Candidatus Parilichlamydiaceae reveals evidence of convergent evolution and genome reduction in the phylum Chlamydiae.</title>
        <authorList>
            <person name="Taylor-Brown A."/>
            <person name="Polkinghorne A."/>
        </authorList>
    </citation>
    <scope>NUCLEOTIDE SEQUENCE [LARGE SCALE GENOMIC DNA]</scope>
    <source>
        <strain evidence="3 4">Hat2</strain>
    </source>
</reference>
<keyword evidence="4" id="KW-1185">Reference proteome</keyword>
<sequence>MHRSLLRRWALAFFSLSALLALRSEPVQQSPYKEAQQVQGSFFSTFFSDGIFSFLRNQVQKWDKRVEDHFHSDDLVITSDQQRLDDLCAEIQLLNKEKSKLKQQRKFDSKS</sequence>
<gene>
    <name evidence="3" type="ORF">HAT2_00458</name>
</gene>
<accession>A0A369KEW9</accession>
<keyword evidence="2" id="KW-0732">Signal</keyword>
<dbReference type="RefSeq" id="WP_114544367.1">
    <property type="nucleotide sequence ID" value="NZ_QQBG01000016.1"/>
</dbReference>
<evidence type="ECO:0000256" key="1">
    <source>
        <dbReference type="SAM" id="Coils"/>
    </source>
</evidence>